<comment type="caution">
    <text evidence="1">The sequence shown here is derived from an EMBL/GenBank/DDBJ whole genome shotgun (WGS) entry which is preliminary data.</text>
</comment>
<gene>
    <name evidence="1" type="ORF">AWH48_11965</name>
</gene>
<evidence type="ECO:0000313" key="2">
    <source>
        <dbReference type="Proteomes" id="UP000077271"/>
    </source>
</evidence>
<dbReference type="AlphaFoldDB" id="A0A177KI43"/>
<evidence type="ECO:0000313" key="1">
    <source>
        <dbReference type="EMBL" id="OAH53068.1"/>
    </source>
</evidence>
<proteinExistence type="predicted"/>
<reference evidence="1 2" key="1">
    <citation type="submission" date="2016-01" db="EMBL/GenBank/DDBJ databases">
        <title>Investigation of taxonomic status of Bacillus aminovorans.</title>
        <authorList>
            <person name="Verma A."/>
            <person name="Pal Y."/>
            <person name="Krishnamurthi S."/>
        </authorList>
    </citation>
    <scope>NUCLEOTIDE SEQUENCE [LARGE SCALE GENOMIC DNA]</scope>
    <source>
        <strain evidence="1 2">DSM 4337</strain>
    </source>
</reference>
<sequence length="227" mass="24658">MADLVARALATKANQQIAELYDVMYIPPTVSLALNPNVTAKEYGDPISSVILSGTVTKKLLDITKVEFYRGATLQNTVSNPSAEGGVFSYTENTDVVDTVSFKVKAYDEKEAVEAVKTISYVYPFYAGSVAAAAPTEAQIKALTKLVKTKSNTAHSFTASSSRFVIAYPQSYGALTSILDQNNFETIASYNLTVVNITGLDEVTIPYNVYTLNTTTTQTNFTNTFKF</sequence>
<dbReference type="RefSeq" id="WP_063975466.1">
    <property type="nucleotide sequence ID" value="NZ_LQWZ01000036.1"/>
</dbReference>
<dbReference type="Proteomes" id="UP000077271">
    <property type="component" value="Unassembled WGS sequence"/>
</dbReference>
<name>A0A177KI43_9BACI</name>
<dbReference type="OrthoDB" id="10014021at2"/>
<organism evidence="1 2">
    <name type="scientific">Domibacillus aminovorans</name>
    <dbReference type="NCBI Taxonomy" id="29332"/>
    <lineage>
        <taxon>Bacteria</taxon>
        <taxon>Bacillati</taxon>
        <taxon>Bacillota</taxon>
        <taxon>Bacilli</taxon>
        <taxon>Bacillales</taxon>
        <taxon>Bacillaceae</taxon>
        <taxon>Domibacillus</taxon>
    </lineage>
</organism>
<dbReference type="EMBL" id="LQWZ01000036">
    <property type="protein sequence ID" value="OAH53068.1"/>
    <property type="molecule type" value="Genomic_DNA"/>
</dbReference>
<protein>
    <submittedName>
        <fullName evidence="1">Uncharacterized protein</fullName>
    </submittedName>
</protein>
<accession>A0A177KI43</accession>